<keyword evidence="6" id="KW-0677">Repeat</keyword>
<dbReference type="CDD" id="cd14450">
    <property type="entry name" value="CuRO_3_FV_like"/>
    <property type="match status" value="1"/>
</dbReference>
<dbReference type="AGR" id="Xenbase:XB-GENE-987398"/>
<feature type="disulfide bond" evidence="10">
    <location>
        <begin position="1514"/>
        <end position="1540"/>
    </location>
</feature>
<dbReference type="GO" id="GO:0005576">
    <property type="term" value="C:extracellular region"/>
    <property type="evidence" value="ECO:0007669"/>
    <property type="project" value="UniProtKB-SubCell"/>
</dbReference>
<evidence type="ECO:0000256" key="7">
    <source>
        <dbReference type="ARBA" id="ARBA00022837"/>
    </source>
</evidence>
<dbReference type="Xenbase" id="XB-GENE-987398">
    <property type="gene designation" value="f5"/>
</dbReference>
<dbReference type="Pfam" id="PF00754">
    <property type="entry name" value="F5_F8_type_C"/>
    <property type="match status" value="2"/>
</dbReference>
<reference evidence="14" key="1">
    <citation type="journal article" date="2010" name="Science">
        <title>The genome of the Western clawed frog Xenopus tropicalis.</title>
        <authorList>
            <person name="Hellsten U."/>
            <person name="Harland R.M."/>
            <person name="Gilchrist M.J."/>
            <person name="Hendrix D."/>
            <person name="Jurka J."/>
            <person name="Kapitonov V."/>
            <person name="Ovcharenko I."/>
            <person name="Putnam N.H."/>
            <person name="Shu S."/>
            <person name="Taher L."/>
            <person name="Blitz I.L."/>
            <person name="Blumberg B."/>
            <person name="Dichmann D.S."/>
            <person name="Dubchak I."/>
            <person name="Amaya E."/>
            <person name="Detter J.C."/>
            <person name="Fletcher R."/>
            <person name="Gerhard D.S."/>
            <person name="Goodstein D."/>
            <person name="Graves T."/>
            <person name="Grigoriev I.V."/>
            <person name="Grimwood J."/>
            <person name="Kawashima T."/>
            <person name="Lindquist E."/>
            <person name="Lucas S.M."/>
            <person name="Mead P.E."/>
            <person name="Mitros T."/>
            <person name="Ogino H."/>
            <person name="Ohta Y."/>
            <person name="Poliakov A.V."/>
            <person name="Pollet N."/>
            <person name="Robert J."/>
            <person name="Salamov A."/>
            <person name="Sater A.K."/>
            <person name="Schmutz J."/>
            <person name="Terry A."/>
            <person name="Vize P.D."/>
            <person name="Warren W.C."/>
            <person name="Wells D."/>
            <person name="Wills A."/>
            <person name="Wilson R.K."/>
            <person name="Zimmerman L.B."/>
            <person name="Zorn A.M."/>
            <person name="Grainger R."/>
            <person name="Grammer T."/>
            <person name="Khokha M.K."/>
            <person name="Richardson P.M."/>
            <person name="Rokhsar D.S."/>
        </authorList>
    </citation>
    <scope>NUCLEOTIDE SEQUENCE [LARGE SCALE GENOMIC DNA]</scope>
    <source>
        <strain evidence="14">Nigerian</strain>
    </source>
</reference>
<evidence type="ECO:0000256" key="11">
    <source>
        <dbReference type="SAM" id="MobiDB-lite"/>
    </source>
</evidence>
<feature type="disulfide bond" evidence="10">
    <location>
        <begin position="248"/>
        <end position="329"/>
    </location>
</feature>
<dbReference type="PROSITE" id="PS01285">
    <property type="entry name" value="FA58C_1"/>
    <property type="match status" value="2"/>
</dbReference>
<evidence type="ECO:0000256" key="5">
    <source>
        <dbReference type="ARBA" id="ARBA00022729"/>
    </source>
</evidence>
<protein>
    <submittedName>
        <fullName evidence="14 16">Coagulation factor V</fullName>
    </submittedName>
</protein>
<dbReference type="CDD" id="cd04226">
    <property type="entry name" value="CuRO_1_FV_like"/>
    <property type="match status" value="1"/>
</dbReference>
<dbReference type="InterPro" id="IPR011706">
    <property type="entry name" value="Cu-oxidase_C"/>
</dbReference>
<dbReference type="GeneTree" id="ENSGT00940000158556"/>
<dbReference type="CDD" id="cd14455">
    <property type="entry name" value="CuRO_6_FV_like"/>
    <property type="match status" value="1"/>
</dbReference>
<dbReference type="PANTHER" id="PTHR46806:SF10">
    <property type="entry name" value="COAGULATION FACTOR V"/>
    <property type="match status" value="1"/>
</dbReference>
<feature type="compositionally biased region" description="Polar residues" evidence="11">
    <location>
        <begin position="777"/>
        <end position="786"/>
    </location>
</feature>
<dbReference type="OrthoDB" id="2121828at2759"/>
<sequence length="2011" mass="230110">MGRKRILSSSLFILFLLGTVLQSAPKVSAAVREYYIAAVITDWSYTNQYHDSSEFLYKKIIYREYEEGFQKAKPAVEYSGILGPTLRAEVGDILQVHFKNMANKPLTIHPQGVAYGKKSEGAKYTDSTLPYEKLDDSVMPGQMYTYIWEITEEIGPKEYDPACLTNIYYSHENMVQDFNSGLIGALLICKKGSLNEVGEQRHFDKEYVLMFAVFDENKSWQNLNDKEHSVMYSINGYVNGTIPDIYACAGDSVSWHLLGMSSEPEFFSIHFFGQTLEENQHKVSVVGLVASSSTTANMTIYQTGKWLITSLVEKHFEAGMHGYIEVQPCSDKGYTAPKLSLLQKRFIKVWEYFIAAEEEEWNYVPSKVENTDKINCQQKYKKVLYKAYSDNTFTKLLTAGNEGLLGPVIRAQVRDTITVVFKNKAKRPYSIYPHGVSVQKAYEGASYPPDIRGNETQNQAVMPGETVTYYWNILETDEPAARDPRCLTRMYHSAVNITKDIASGLIGPLLICKSMSLNTRGVQEKADLEQIATFALFDENKSWYHNENKLKHCHAVNNDQTEYYSHNIIPTINGYAFESAPLGFCHSQVIHWHISSVGAQDEIIGVHLSGHTLRYKGKSEDTVNIFPMSGESISVDMDNLGLWLFGVFGSSKKNQGLKVRFTDVICVEEEEDYEEPNIQFGISSEEITKKIVTSPETDYSEEEDVNTNLDIDYTDNLADLFHIRSFRNKTETQEEGVNLTALAIEHTYGRQNESMGDFSKLEVSEEYDIVPIEDNENSNFNPTSASKADKLTKDGLPKTPQYMQSKDEDTLENTLSEESNMAQKNVTVYNPLDSEKEQFIIMEGNLTTDKNRDLSYDSYFNEADKNIYSEEDKAKMITEQNTSNLLAESKPQLSNTEKSHFIKEDLSHSINKTFYYLVTTYDNDTQNSETQHNEFMALKVAEKIIDTHQKVPRQEEKMTEISDHVTTVENNTLDITKHDFPLREDLFNATDSKEYNPQVADIKEKKLVKRSIEHMTESPTYSPLNVDHFLETENEKSHSSDNKDIMDDFSTNQGLDSNDTFNDFIKNQTSESNYNTDNISKNQTVASSDITDDFSKNGTTKNLLSSTNITSGIKELHSSKNNDLTDYLDHDKTPEKLIPYFNDSNLNLLPNRTSHSLEESKLPNGNSNNYGNQTAATRDIDSPETKSDTEFRELFGQQIFEGIMQVIFYQKEVNETNMEQHLVTEENSTESVQNESHTLFNNKTQEEQNAKKPTKRYFQVRPIRYRTSSNETRMLTRRKKRLGNVNGSLSNDTGNDGVFSPRGMRPQIIIGLPGLDEGDYVELNVDEIDEDVHIKKVEYEELYKTEAQEYTNPDKIIQQYLRSLKGKKRKYYITAEEEQWDYYNPAKSSLTKERPDSETRTTQYTKVRFRQYLDSSFSKPDVQGEYEEHLGILGPVIRAEVDDIIQITFKNLASRPYSLHAHGVSYEKSSEGFQYDDGTPDWLKKDDAVKPGETYTYVWYATHQSAPENEGSDCRTWIYYSGVNPEKDIHSGLLGPLLICKSGTLHKHSNRPLDVREFVLLFMTFEEEKSWYFEKNKKKTCLEVMEKPLQAAKCHTFHAINGKIYNLKGLVMYQNESVRWHMINMGGSKDLHVVHFHGQTVTERINRESQRGVYPLLPGSFATVEMKPSKPGHWLLDTEVAEYQQAGMQAMFHIVEAECNLPMGLSNGIISDNQITASHYIDYWEPRLARLNNAGSYNAWSTVMNMSALPWIQVDLQRPFLITGIKTQGASKYLKPYYVKEFFVVYSLDKKNWIAFKGNSITLQMFFDGNTDAHSIKENTLDPPISAQYIRVYPTKYYNRPTLRMELFGCEILGCFMPLGMENGIIKDEQITASSYKSSWYSSWVPSLARLNKVGKSNAWQAKSNNNQQWLQIDFLMTKRITGITTQGAKALTTDMYVKSYSIQYSDNGKDWKPYTDELAPLEKVFLGNANSYGLVKNEIRSPILARFLRIIPKSWHNSITLRIEIFGCNI</sequence>
<dbReference type="FunFam" id="2.60.40.420:FF:000011">
    <property type="entry name" value="Coagulation factor VIII (Predicted)"/>
    <property type="match status" value="1"/>
</dbReference>
<reference evidence="14" key="2">
    <citation type="submission" date="2020-05" db="UniProtKB">
        <authorList>
            <consortium name="Ensembl"/>
        </authorList>
    </citation>
    <scope>IDENTIFICATION</scope>
</reference>
<dbReference type="GeneID" id="100135376"/>
<dbReference type="PANTHER" id="PTHR46806">
    <property type="entry name" value="F5/8 TYPE C DOMAIN-CONTAINING PROTEIN"/>
    <property type="match status" value="1"/>
</dbReference>
<evidence type="ECO:0000259" key="13">
    <source>
        <dbReference type="PROSITE" id="PS50022"/>
    </source>
</evidence>
<evidence type="ECO:0000313" key="15">
    <source>
        <dbReference type="Proteomes" id="UP000008143"/>
    </source>
</evidence>
<keyword evidence="7" id="KW-0106">Calcium</keyword>
<accession>A0A6I8R4W9</accession>
<dbReference type="OMA" id="YQSNIMS"/>
<dbReference type="GO" id="GO:0038023">
    <property type="term" value="F:signaling receptor activity"/>
    <property type="evidence" value="ECO:0000318"/>
    <property type="project" value="GO_Central"/>
</dbReference>
<dbReference type="GO" id="GO:0005507">
    <property type="term" value="F:copper ion binding"/>
    <property type="evidence" value="ECO:0007669"/>
    <property type="project" value="InterPro"/>
</dbReference>
<dbReference type="GO" id="GO:0005886">
    <property type="term" value="C:plasma membrane"/>
    <property type="evidence" value="ECO:0000318"/>
    <property type="project" value="GO_Central"/>
</dbReference>
<proteinExistence type="inferred from homology"/>
<dbReference type="SUPFAM" id="SSF49785">
    <property type="entry name" value="Galactose-binding domain-like"/>
    <property type="match status" value="2"/>
</dbReference>
<organism evidence="14">
    <name type="scientific">Xenopus tropicalis</name>
    <name type="common">Western clawed frog</name>
    <name type="synonym">Silurana tropicalis</name>
    <dbReference type="NCBI Taxonomy" id="8364"/>
    <lineage>
        <taxon>Eukaryota</taxon>
        <taxon>Metazoa</taxon>
        <taxon>Chordata</taxon>
        <taxon>Craniata</taxon>
        <taxon>Vertebrata</taxon>
        <taxon>Euteleostomi</taxon>
        <taxon>Amphibia</taxon>
        <taxon>Batrachia</taxon>
        <taxon>Anura</taxon>
        <taxon>Pipoidea</taxon>
        <taxon>Pipidae</taxon>
        <taxon>Xenopodinae</taxon>
        <taxon>Xenopus</taxon>
        <taxon>Silurana</taxon>
    </lineage>
</organism>
<evidence type="ECO:0000256" key="6">
    <source>
        <dbReference type="ARBA" id="ARBA00022737"/>
    </source>
</evidence>
<dbReference type="Pfam" id="PF07732">
    <property type="entry name" value="Cu-oxidase_3"/>
    <property type="match status" value="3"/>
</dbReference>
<evidence type="ECO:0000313" key="17">
    <source>
        <dbReference type="Xenbase" id="XB-GENE-987398"/>
    </source>
</evidence>
<dbReference type="Gene3D" id="2.60.40.420">
    <property type="entry name" value="Cupredoxins - blue copper proteins"/>
    <property type="match status" value="5"/>
</dbReference>
<dbReference type="CDD" id="cd14453">
    <property type="entry name" value="CuRO_2_FV_like"/>
    <property type="match status" value="1"/>
</dbReference>
<feature type="signal peptide" evidence="12">
    <location>
        <begin position="1"/>
        <end position="29"/>
    </location>
</feature>
<dbReference type="GO" id="GO:0016491">
    <property type="term" value="F:oxidoreductase activity"/>
    <property type="evidence" value="ECO:0007669"/>
    <property type="project" value="InterPro"/>
</dbReference>
<dbReference type="FunFam" id="2.60.120.260:FF:000002">
    <property type="entry name" value="Coagulation factor VIII"/>
    <property type="match status" value="2"/>
</dbReference>
<keyword evidence="9" id="KW-0325">Glycoprotein</keyword>
<feature type="disulfide bond" evidence="10">
    <location>
        <begin position="486"/>
        <end position="512"/>
    </location>
</feature>
<dbReference type="Proteomes" id="UP000008143">
    <property type="component" value="Chromosome 2"/>
</dbReference>
<dbReference type="PIRSF" id="PIRSF000354">
    <property type="entry name" value="Factors_V_VIII"/>
    <property type="match status" value="1"/>
</dbReference>
<dbReference type="PROSITE" id="PS50022">
    <property type="entry name" value="FA58C_3"/>
    <property type="match status" value="2"/>
</dbReference>
<dbReference type="KEGG" id="xtr:100135376"/>
<feature type="domain" description="F5/8 type C" evidence="13">
    <location>
        <begin position="1699"/>
        <end position="1850"/>
    </location>
</feature>
<reference evidence="16" key="3">
    <citation type="submission" date="2025-04" db="UniProtKB">
        <authorList>
            <consortium name="RefSeq"/>
        </authorList>
    </citation>
    <scope>IDENTIFICATION</scope>
    <source>
        <strain evidence="16">Nigerian</strain>
        <tissue evidence="16">Liver and blood</tissue>
    </source>
</reference>
<dbReference type="InterPro" id="IPR008972">
    <property type="entry name" value="Cupredoxin"/>
</dbReference>
<dbReference type="InterPro" id="IPR024715">
    <property type="entry name" value="Factor_5/8-like"/>
</dbReference>
<dbReference type="CDD" id="cd14451">
    <property type="entry name" value="CuRO_5_FV_like"/>
    <property type="match status" value="1"/>
</dbReference>
<dbReference type="PROSITE" id="PS00079">
    <property type="entry name" value="MULTICOPPER_OXIDASE1"/>
    <property type="match status" value="1"/>
</dbReference>
<evidence type="ECO:0000256" key="12">
    <source>
        <dbReference type="SAM" id="SignalP"/>
    </source>
</evidence>
<keyword evidence="5 12" id="KW-0732">Signal</keyword>
<keyword evidence="8 10" id="KW-1015">Disulfide bond</keyword>
<dbReference type="InterPro" id="IPR033138">
    <property type="entry name" value="Cu_oxidase_CS"/>
</dbReference>
<feature type="disulfide bond" evidence="10">
    <location>
        <begin position="163"/>
        <end position="189"/>
    </location>
</feature>
<dbReference type="FunFam" id="2.60.40.420:FF:000028">
    <property type="entry name" value="Ceruloplasmin"/>
    <property type="match status" value="2"/>
</dbReference>
<evidence type="ECO:0000313" key="16">
    <source>
        <dbReference type="RefSeq" id="XP_002935820.2"/>
    </source>
</evidence>
<keyword evidence="3" id="KW-0964">Secreted</keyword>
<dbReference type="InterPro" id="IPR050633">
    <property type="entry name" value="Neuropilin_MCO_CoagFactor"/>
</dbReference>
<evidence type="ECO:0000256" key="8">
    <source>
        <dbReference type="ARBA" id="ARBA00023157"/>
    </source>
</evidence>
<feature type="chain" id="PRO_5044634032" evidence="12">
    <location>
        <begin position="30"/>
        <end position="2011"/>
    </location>
</feature>
<dbReference type="RefSeq" id="XP_002935820.2">
    <property type="nucleotide sequence ID" value="XM_002935774.5"/>
</dbReference>
<gene>
    <name evidence="14 16 17" type="primary">f5</name>
</gene>
<dbReference type="CDD" id="cd00057">
    <property type="entry name" value="FA58C"/>
    <property type="match status" value="2"/>
</dbReference>
<evidence type="ECO:0000256" key="2">
    <source>
        <dbReference type="ARBA" id="ARBA00010609"/>
    </source>
</evidence>
<dbReference type="InterPro" id="IPR000421">
    <property type="entry name" value="FA58C"/>
</dbReference>
<evidence type="ECO:0000256" key="10">
    <source>
        <dbReference type="PIRSR" id="PIRSR000354-1"/>
    </source>
</evidence>
<evidence type="ECO:0000313" key="14">
    <source>
        <dbReference type="Ensembl" id="ENSXETP00000080767"/>
    </source>
</evidence>
<evidence type="ECO:0000256" key="4">
    <source>
        <dbReference type="ARBA" id="ARBA00022723"/>
    </source>
</evidence>
<dbReference type="CTD" id="2153"/>
<dbReference type="InterPro" id="IPR008979">
    <property type="entry name" value="Galactose-bd-like_sf"/>
</dbReference>
<feature type="domain" description="F5/8 type C" evidence="13">
    <location>
        <begin position="1855"/>
        <end position="2009"/>
    </location>
</feature>
<feature type="region of interest" description="Disordered" evidence="11">
    <location>
        <begin position="1155"/>
        <end position="1184"/>
    </location>
</feature>
<dbReference type="SUPFAM" id="SSF49503">
    <property type="entry name" value="Cupredoxins"/>
    <property type="match status" value="6"/>
</dbReference>
<evidence type="ECO:0000256" key="1">
    <source>
        <dbReference type="ARBA" id="ARBA00004613"/>
    </source>
</evidence>
<feature type="compositionally biased region" description="Basic and acidic residues" evidence="11">
    <location>
        <begin position="787"/>
        <end position="796"/>
    </location>
</feature>
<dbReference type="PROSITE" id="PS01286">
    <property type="entry name" value="FA58C_2"/>
    <property type="match status" value="2"/>
</dbReference>
<feature type="disulfide bond" evidence="10">
    <location>
        <begin position="585"/>
        <end position="666"/>
    </location>
</feature>
<comment type="subcellular location">
    <subcellularLocation>
        <location evidence="1">Secreted</location>
    </subcellularLocation>
</comment>
<dbReference type="SMART" id="SM00231">
    <property type="entry name" value="FA58C"/>
    <property type="match status" value="2"/>
</dbReference>
<dbReference type="Gene3D" id="2.60.120.260">
    <property type="entry name" value="Galactose-binding domain-like"/>
    <property type="match status" value="2"/>
</dbReference>
<dbReference type="InterPro" id="IPR011707">
    <property type="entry name" value="Cu-oxidase-like_N"/>
</dbReference>
<comment type="similarity">
    <text evidence="2">Belongs to the multicopper oxidase family.</text>
</comment>
<keyword evidence="4" id="KW-0479">Metal-binding</keyword>
<feature type="disulfide bond" evidence="10">
    <location>
        <begin position="1699"/>
        <end position="1850"/>
    </location>
</feature>
<dbReference type="Ensembl" id="ENSXETT00000093561">
    <property type="protein sequence ID" value="ENSXETP00000080767"/>
    <property type="gene ID" value="ENSXETG00000002423"/>
</dbReference>
<dbReference type="Pfam" id="PF07731">
    <property type="entry name" value="Cu-oxidase_2"/>
    <property type="match status" value="1"/>
</dbReference>
<dbReference type="Bgee" id="ENSXETG00000002423">
    <property type="expression patterns" value="Expressed in liver and 4 other cell types or tissues"/>
</dbReference>
<feature type="compositionally biased region" description="Polar residues" evidence="11">
    <location>
        <begin position="1163"/>
        <end position="1176"/>
    </location>
</feature>
<keyword evidence="15" id="KW-1185">Reference proteome</keyword>
<evidence type="ECO:0000256" key="9">
    <source>
        <dbReference type="ARBA" id="ARBA00023180"/>
    </source>
</evidence>
<name>A0A6I8R4W9_XENTR</name>
<evidence type="ECO:0000256" key="3">
    <source>
        <dbReference type="ARBA" id="ARBA00022525"/>
    </source>
</evidence>
<feature type="region of interest" description="Disordered" evidence="11">
    <location>
        <begin position="773"/>
        <end position="807"/>
    </location>
</feature>
<dbReference type="CDD" id="cd14454">
    <property type="entry name" value="CuRO_4_FV_like"/>
    <property type="match status" value="1"/>
</dbReference>